<evidence type="ECO:0000313" key="3">
    <source>
        <dbReference type="Proteomes" id="UP000192582"/>
    </source>
</evidence>
<keyword evidence="1" id="KW-0812">Transmembrane</keyword>
<dbReference type="Proteomes" id="UP000192582">
    <property type="component" value="Unassembled WGS sequence"/>
</dbReference>
<reference evidence="2 3" key="1">
    <citation type="submission" date="2017-04" db="EMBL/GenBank/DDBJ databases">
        <authorList>
            <person name="Afonso C.L."/>
            <person name="Miller P.J."/>
            <person name="Scott M.A."/>
            <person name="Spackman E."/>
            <person name="Goraichik I."/>
            <person name="Dimitrov K.M."/>
            <person name="Suarez D.L."/>
            <person name="Swayne D.E."/>
        </authorList>
    </citation>
    <scope>NUCLEOTIDE SEQUENCE [LARGE SCALE GENOMIC DNA]</scope>
    <source>
        <strain evidence="2 3">KR-140</strain>
    </source>
</reference>
<name>A0A1W1VIG1_9DEIO</name>
<dbReference type="AlphaFoldDB" id="A0A1W1VIG1"/>
<organism evidence="2 3">
    <name type="scientific">Deinococcus hopiensis KR-140</name>
    <dbReference type="NCBI Taxonomy" id="695939"/>
    <lineage>
        <taxon>Bacteria</taxon>
        <taxon>Thermotogati</taxon>
        <taxon>Deinococcota</taxon>
        <taxon>Deinococci</taxon>
        <taxon>Deinococcales</taxon>
        <taxon>Deinococcaceae</taxon>
        <taxon>Deinococcus</taxon>
    </lineage>
</organism>
<keyword evidence="3" id="KW-1185">Reference proteome</keyword>
<gene>
    <name evidence="2" type="ORF">SAMN00790413_01877</name>
</gene>
<feature type="transmembrane region" description="Helical" evidence="1">
    <location>
        <begin position="35"/>
        <end position="55"/>
    </location>
</feature>
<proteinExistence type="predicted"/>
<keyword evidence="1" id="KW-1133">Transmembrane helix</keyword>
<evidence type="ECO:0000256" key="1">
    <source>
        <dbReference type="SAM" id="Phobius"/>
    </source>
</evidence>
<keyword evidence="1" id="KW-0472">Membrane</keyword>
<evidence type="ECO:0000313" key="2">
    <source>
        <dbReference type="EMBL" id="SMB93175.1"/>
    </source>
</evidence>
<protein>
    <submittedName>
        <fullName evidence="2">Uncharacterized protein</fullName>
    </submittedName>
</protein>
<accession>A0A1W1VIG1</accession>
<sequence>MPLPRSTPAPEQFVMSGEEMPLTAARPVPGTMGGLYTLVLGATGFCVILGVYLHAHFTGRKAAAMTAELPTAVLAMLGVPYPAQHLCR</sequence>
<dbReference type="EMBL" id="FWWU01000009">
    <property type="protein sequence ID" value="SMB93175.1"/>
    <property type="molecule type" value="Genomic_DNA"/>
</dbReference>